<proteinExistence type="predicted"/>
<dbReference type="RefSeq" id="WP_237262937.1">
    <property type="nucleotide sequence ID" value="NZ_AP024202.1"/>
</dbReference>
<evidence type="ECO:0008006" key="3">
    <source>
        <dbReference type="Google" id="ProtNLM"/>
    </source>
</evidence>
<protein>
    <recommendedName>
        <fullName evidence="3">Glycosyl transferase family 2</fullName>
    </recommendedName>
</protein>
<dbReference type="EMBL" id="AP024202">
    <property type="protein sequence ID" value="BCN92754.1"/>
    <property type="molecule type" value="Genomic_DNA"/>
</dbReference>
<evidence type="ECO:0000313" key="1">
    <source>
        <dbReference type="EMBL" id="BCN92754.1"/>
    </source>
</evidence>
<sequence length="364" mass="42184">MKVKLVAIAKDEAAYIAQWVFHHLHFGFDAIEIHVNRTEDNSTVVLEKIVSQYPDKVSYRNADWVDIAPDCVSRVMQYAVYAEAYQRTKSEGEFTHICFLDIDEFWTPRDFCSSVKSCLESLDKNVSSVSFNWLNVLDEKIAFSSLTNPLKVQPASTVKSIINLKSDVSRVQLHLSEFLDNDHFYGHIMNDGRRFKHSAKERQRLAESEKDVEYPFFILHRMFRTQIEYVSLLYRGNPRGNTPFKMNRPGYIVTALNQKEVMFNGELYAAYLAKYKLFEESLGLIEDLKSAQKNIEARFEDAINRLEEIDTADSVHFDGIKRIFSGVEDSRVKSAIQKLSPTVGVKTQERFLVSRFKKNLKRIF</sequence>
<organism evidence="1 2">
    <name type="scientific">Thiomicrorhabdus immobilis</name>
    <dbReference type="NCBI Taxonomy" id="2791037"/>
    <lineage>
        <taxon>Bacteria</taxon>
        <taxon>Pseudomonadati</taxon>
        <taxon>Pseudomonadota</taxon>
        <taxon>Gammaproteobacteria</taxon>
        <taxon>Thiotrichales</taxon>
        <taxon>Piscirickettsiaceae</taxon>
        <taxon>Thiomicrorhabdus</taxon>
    </lineage>
</organism>
<reference evidence="1" key="1">
    <citation type="journal article" date="2022" name="Arch. Microbiol.">
        <title>Thiomicrorhabdus immobilis sp. nov., a mesophilic sulfur-oxidizing bacterium isolated from sediment of a brackish lake in northern Japan.</title>
        <authorList>
            <person name="Kojima H."/>
            <person name="Mochizuki J."/>
            <person name="Kanda M."/>
            <person name="Watanabe T."/>
            <person name="Fukui M."/>
        </authorList>
    </citation>
    <scope>NUCLEOTIDE SEQUENCE</scope>
    <source>
        <strain evidence="1">Am19</strain>
    </source>
</reference>
<name>A0ABM7MBS7_9GAMM</name>
<dbReference type="Proteomes" id="UP001054820">
    <property type="component" value="Chromosome"/>
</dbReference>
<evidence type="ECO:0000313" key="2">
    <source>
        <dbReference type="Proteomes" id="UP001054820"/>
    </source>
</evidence>
<gene>
    <name evidence="1" type="ORF">THMIRHAM_05390</name>
</gene>
<dbReference type="Pfam" id="PF13704">
    <property type="entry name" value="Glyco_tranf_2_4"/>
    <property type="match status" value="1"/>
</dbReference>
<keyword evidence="2" id="KW-1185">Reference proteome</keyword>
<accession>A0ABM7MBS7</accession>